<dbReference type="EMBL" id="LRGB01000566">
    <property type="protein sequence ID" value="KZS18171.1"/>
    <property type="molecule type" value="Genomic_DNA"/>
</dbReference>
<name>A0A162NPV3_9CRUS</name>
<evidence type="ECO:0000313" key="2">
    <source>
        <dbReference type="Proteomes" id="UP000076858"/>
    </source>
</evidence>
<organism evidence="1 2">
    <name type="scientific">Daphnia magna</name>
    <dbReference type="NCBI Taxonomy" id="35525"/>
    <lineage>
        <taxon>Eukaryota</taxon>
        <taxon>Metazoa</taxon>
        <taxon>Ecdysozoa</taxon>
        <taxon>Arthropoda</taxon>
        <taxon>Crustacea</taxon>
        <taxon>Branchiopoda</taxon>
        <taxon>Diplostraca</taxon>
        <taxon>Cladocera</taxon>
        <taxon>Anomopoda</taxon>
        <taxon>Daphniidae</taxon>
        <taxon>Daphnia</taxon>
    </lineage>
</organism>
<reference evidence="1 2" key="1">
    <citation type="submission" date="2016-03" db="EMBL/GenBank/DDBJ databases">
        <title>EvidentialGene: Evidence-directed Construction of Genes on Genomes.</title>
        <authorList>
            <person name="Gilbert D.G."/>
            <person name="Choi J.-H."/>
            <person name="Mockaitis K."/>
            <person name="Colbourne J."/>
            <person name="Pfrender M."/>
        </authorList>
    </citation>
    <scope>NUCLEOTIDE SEQUENCE [LARGE SCALE GENOMIC DNA]</scope>
    <source>
        <strain evidence="1 2">Xinb3</strain>
        <tissue evidence="1">Complete organism</tissue>
    </source>
</reference>
<proteinExistence type="predicted"/>
<evidence type="ECO:0000313" key="1">
    <source>
        <dbReference type="EMBL" id="KZS18171.1"/>
    </source>
</evidence>
<dbReference type="AlphaFoldDB" id="A0A162NPV3"/>
<keyword evidence="2" id="KW-1185">Reference proteome</keyword>
<accession>A0A162NPV3</accession>
<comment type="caution">
    <text evidence="1">The sequence shown here is derived from an EMBL/GenBank/DDBJ whole genome shotgun (WGS) entry which is preliminary data.</text>
</comment>
<dbReference type="Proteomes" id="UP000076858">
    <property type="component" value="Unassembled WGS sequence"/>
</dbReference>
<protein>
    <submittedName>
        <fullName evidence="1">Uncharacterized protein</fullName>
    </submittedName>
</protein>
<gene>
    <name evidence="1" type="ORF">APZ42_015733</name>
</gene>
<sequence>MIFVSFHSCISTQQHCSNRTTAFNIVGQSKLTLIMVAIMENFPPFTVDSTAIMEKMPETNTLKNISESAVPMFRTIPSETNPAYSDSLLNHMNVMADIVAAMNEHPPSEFSLNHWPSASNVLVTAAGVELISADGRPLKCGSLLAYSVFSASSSCVSATVWVSLDSSRNFAATQ</sequence>